<evidence type="ECO:0000313" key="2">
    <source>
        <dbReference type="Proteomes" id="UP000199420"/>
    </source>
</evidence>
<dbReference type="RefSeq" id="WP_091338838.1">
    <property type="nucleotide sequence ID" value="NZ_FNYC01000004.1"/>
</dbReference>
<dbReference type="AlphaFoldDB" id="A0A1H6VCX8"/>
<gene>
    <name evidence="1" type="ORF">SAMN04487997_2180</name>
</gene>
<accession>A0A1H6VCX8</accession>
<dbReference type="EMBL" id="FNYC01000004">
    <property type="protein sequence ID" value="SEJ00844.1"/>
    <property type="molecule type" value="Genomic_DNA"/>
</dbReference>
<name>A0A1H6VCX8_9GAMM</name>
<dbReference type="OrthoDB" id="1349101at2"/>
<keyword evidence="2" id="KW-1185">Reference proteome</keyword>
<proteinExistence type="predicted"/>
<organism evidence="1 2">
    <name type="scientific">Frateuria terrea</name>
    <dbReference type="NCBI Taxonomy" id="529704"/>
    <lineage>
        <taxon>Bacteria</taxon>
        <taxon>Pseudomonadati</taxon>
        <taxon>Pseudomonadota</taxon>
        <taxon>Gammaproteobacteria</taxon>
        <taxon>Lysobacterales</taxon>
        <taxon>Rhodanobacteraceae</taxon>
        <taxon>Frateuria</taxon>
    </lineage>
</organism>
<sequence length="256" mass="27920">MRLFSHPRFLAIYSGVLTLAVATALLTGFARVPGNATFDSIDVQRIRVVAPDGTVRMVIANHERMPGIVVRGKDYPHPNRARSDLAGILFYDAEGTESGGLTFGGQRGADGKPERAGHLSFDQYDQDEMMALNAVQDGDQRHTGLLIKDEPDWPLERLIVHMKARKDEPASAQARDAAAFLREHGPMHVGRAWLGRNDDASSSMELKDPVGRPRLIARVAADGTPSLLFLDEAGHVTSRWPEDAAKAKAPAAPKTR</sequence>
<dbReference type="Proteomes" id="UP000199420">
    <property type="component" value="Unassembled WGS sequence"/>
</dbReference>
<reference evidence="1 2" key="1">
    <citation type="submission" date="2016-10" db="EMBL/GenBank/DDBJ databases">
        <authorList>
            <person name="de Groot N.N."/>
        </authorList>
    </citation>
    <scope>NUCLEOTIDE SEQUENCE [LARGE SCALE GENOMIC DNA]</scope>
    <source>
        <strain evidence="1 2">DSM 26515</strain>
    </source>
</reference>
<evidence type="ECO:0000313" key="1">
    <source>
        <dbReference type="EMBL" id="SEJ00844.1"/>
    </source>
</evidence>
<dbReference type="STRING" id="529704.SAMN02927913_3050"/>
<protein>
    <submittedName>
        <fullName evidence="1">Uncharacterized protein</fullName>
    </submittedName>
</protein>